<keyword evidence="2" id="KW-0812">Transmembrane</keyword>
<accession>A0A0W1JN33</accession>
<dbReference type="Proteomes" id="UP000054623">
    <property type="component" value="Unassembled WGS sequence"/>
</dbReference>
<reference evidence="6 7" key="1">
    <citation type="submission" date="2015-12" db="EMBL/GenBank/DDBJ databases">
        <title>Draft Genome Sequence of Desulfitobacterium hafniense Strain DH, a Sulfate-reducing Bacterium Isolated from Paddy Soils.</title>
        <authorList>
            <person name="Bao P."/>
            <person name="Zhang X."/>
            <person name="Li G."/>
        </authorList>
    </citation>
    <scope>NUCLEOTIDE SEQUENCE [LARGE SCALE GENOMIC DNA]</scope>
    <source>
        <strain evidence="6 7">DH</strain>
    </source>
</reference>
<dbReference type="InterPro" id="IPR018702">
    <property type="entry name" value="DUF2207"/>
</dbReference>
<dbReference type="Pfam" id="PF09972">
    <property type="entry name" value="DUF2207"/>
    <property type="match status" value="1"/>
</dbReference>
<dbReference type="Pfam" id="PF20990">
    <property type="entry name" value="DUF2207_C"/>
    <property type="match status" value="1"/>
</dbReference>
<dbReference type="EMBL" id="LOCK01000008">
    <property type="protein sequence ID" value="KTE93185.1"/>
    <property type="molecule type" value="Genomic_DNA"/>
</dbReference>
<keyword evidence="3" id="KW-0732">Signal</keyword>
<comment type="caution">
    <text evidence="6">The sequence shown here is derived from an EMBL/GenBank/DDBJ whole genome shotgun (WGS) entry which is preliminary data.</text>
</comment>
<keyword evidence="2" id="KW-1133">Transmembrane helix</keyword>
<evidence type="ECO:0000259" key="5">
    <source>
        <dbReference type="Pfam" id="PF20990"/>
    </source>
</evidence>
<evidence type="ECO:0000256" key="2">
    <source>
        <dbReference type="SAM" id="Phobius"/>
    </source>
</evidence>
<feature type="compositionally biased region" description="Basic and acidic residues" evidence="1">
    <location>
        <begin position="535"/>
        <end position="545"/>
    </location>
</feature>
<evidence type="ECO:0000313" key="6">
    <source>
        <dbReference type="EMBL" id="KTE93185.1"/>
    </source>
</evidence>
<feature type="compositionally biased region" description="Gly residues" evidence="1">
    <location>
        <begin position="546"/>
        <end position="570"/>
    </location>
</feature>
<feature type="signal peptide" evidence="3">
    <location>
        <begin position="1"/>
        <end position="30"/>
    </location>
</feature>
<dbReference type="OrthoDB" id="46834at2"/>
<name>A0A0W1JN33_DESHA</name>
<proteinExistence type="predicted"/>
<feature type="domain" description="Predicted membrane protein YciQ-like C-terminal" evidence="5">
    <location>
        <begin position="444"/>
        <end position="500"/>
    </location>
</feature>
<feature type="domain" description="DUF2207" evidence="4">
    <location>
        <begin position="34"/>
        <end position="217"/>
    </location>
</feature>
<evidence type="ECO:0000259" key="4">
    <source>
        <dbReference type="Pfam" id="PF09972"/>
    </source>
</evidence>
<keyword evidence="2" id="KW-0472">Membrane</keyword>
<evidence type="ECO:0000313" key="7">
    <source>
        <dbReference type="Proteomes" id="UP000054623"/>
    </source>
</evidence>
<protein>
    <submittedName>
        <fullName evidence="6">Uncharacterized protein</fullName>
    </submittedName>
</protein>
<sequence>MRCPMRKKPFSLILCLVLLLALALPLPVFAANRVETMDIQAVLYTDGSMYVTQVWTGSFDEGTEIYIPMNAPPYLTISRLTVSDQNGSYETLPDWNMDWSFAEKARKCGIHATDSGYEICFGISNYGQNRYAIEYKLDNAVGGYSDRDGVNFRFVNPGMNTAPTDVKVEIRLADGTPITDETAAAWGFGYDGQVEFSDGAILAYTESPLTPENHVTVLFSLDKDILSPTRQEPGSFEEVKETALAGSNYDDAEYTGEEISTFEAIVTLLLFIGLPIGLIIWLHKLKKKHAEKKRQRFTEGFGYFRDIPNGGNLSATYALGRLFDVCEDGAILATGMLRLIQLGCLSPVETQQVGLMGKTKETVSLRLMGSQHDKMNAYDEYLYTVLESAAGSDATLQAKELERFANQNDKLLRAYIQKYDNAGRAYLEQKQCLKRWDPPGSLTDLTPAGEQELGELMGLKRYLTDFSLIAERGVKEIPIWQELLTYAMLFGIADQVAEQMKELYPQISNQLTDYSQSMVTASSYQYLLYRNMKQAEEQREQEKRSGGGGGFASLGGGGGSTGGGSGGGTR</sequence>
<evidence type="ECO:0000256" key="1">
    <source>
        <dbReference type="SAM" id="MobiDB-lite"/>
    </source>
</evidence>
<gene>
    <name evidence="6" type="ORF">AT727_15765</name>
</gene>
<dbReference type="InterPro" id="IPR048389">
    <property type="entry name" value="YciQ-like_C"/>
</dbReference>
<feature type="transmembrane region" description="Helical" evidence="2">
    <location>
        <begin position="264"/>
        <end position="283"/>
    </location>
</feature>
<feature type="chain" id="PRO_5006924152" evidence="3">
    <location>
        <begin position="31"/>
        <end position="570"/>
    </location>
</feature>
<dbReference type="AlphaFoldDB" id="A0A0W1JN33"/>
<evidence type="ECO:0000256" key="3">
    <source>
        <dbReference type="SAM" id="SignalP"/>
    </source>
</evidence>
<organism evidence="6 7">
    <name type="scientific">Desulfitobacterium hafniense</name>
    <name type="common">Desulfitobacterium frappieri</name>
    <dbReference type="NCBI Taxonomy" id="49338"/>
    <lineage>
        <taxon>Bacteria</taxon>
        <taxon>Bacillati</taxon>
        <taxon>Bacillota</taxon>
        <taxon>Clostridia</taxon>
        <taxon>Eubacteriales</taxon>
        <taxon>Desulfitobacteriaceae</taxon>
        <taxon>Desulfitobacterium</taxon>
    </lineage>
</organism>
<feature type="region of interest" description="Disordered" evidence="1">
    <location>
        <begin position="535"/>
        <end position="570"/>
    </location>
</feature>